<sequence>MSQSRKIRAAQLSALKKYGVLADFSSLNNEQLDRVIKGVVPAKAARDMTFAAWCDQLLGDDVRVPVARFNDAPAGQMRLGNLAIRGDLVKNIKALERQHQASLKAAQYKQGESASAAAQTDNVPLDEPPGITHALRNWYSQTAAPLRQLLGEVKETDGHIFNQQGESNKDYRTQLMQAVVQALSDLEYLDFCSTVEARETTSREPSPLTVMLYRSPTREEGALKTFEFAIEGIQLDVWEAANEYLPSIDKNSRFDCHVRVSISQRHQLSDEELFHLECFLLKLFEATARSSDRRPRGALRETLILCLLLSETAPCMPSRMRLQELSCLRSQHYAEPLPGIRGRTNKDADIPAGKIVDYLLQLLREFTLQ</sequence>
<keyword evidence="2" id="KW-1185">Reference proteome</keyword>
<name>A0ABY7A3G4_9PSED</name>
<dbReference type="EMBL" id="CP113432">
    <property type="protein sequence ID" value="WAI51752.1"/>
    <property type="molecule type" value="Genomic_DNA"/>
</dbReference>
<accession>A0ABY7A3G4</accession>
<dbReference type="RefSeq" id="WP_254472195.1">
    <property type="nucleotide sequence ID" value="NZ_CP113432.1"/>
</dbReference>
<reference evidence="1" key="1">
    <citation type="submission" date="2022-11" db="EMBL/GenBank/DDBJ databases">
        <title>Pseudomonas triclosanedens sp. nov., a triclosan degrader isolated from activated sludge.</title>
        <authorList>
            <person name="Yin Y."/>
            <person name="Lu Z."/>
        </authorList>
    </citation>
    <scope>NUCLEOTIDE SEQUENCE</scope>
    <source>
        <strain evidence="1">ZM23</strain>
    </source>
</reference>
<evidence type="ECO:0000313" key="2">
    <source>
        <dbReference type="Proteomes" id="UP001163624"/>
    </source>
</evidence>
<proteinExistence type="predicted"/>
<dbReference type="Proteomes" id="UP001163624">
    <property type="component" value="Chromosome"/>
</dbReference>
<gene>
    <name evidence="1" type="ORF">OU419_11035</name>
</gene>
<evidence type="ECO:0000313" key="1">
    <source>
        <dbReference type="EMBL" id="WAI51752.1"/>
    </source>
</evidence>
<protein>
    <submittedName>
        <fullName evidence="1">Uncharacterized protein</fullName>
    </submittedName>
</protein>
<organism evidence="1 2">
    <name type="scientific">Pseudomonas triclosanedens</name>
    <dbReference type="NCBI Taxonomy" id="2961893"/>
    <lineage>
        <taxon>Bacteria</taxon>
        <taxon>Pseudomonadati</taxon>
        <taxon>Pseudomonadota</taxon>
        <taxon>Gammaproteobacteria</taxon>
        <taxon>Pseudomonadales</taxon>
        <taxon>Pseudomonadaceae</taxon>
        <taxon>Pseudomonas</taxon>
    </lineage>
</organism>